<dbReference type="KEGG" id="rhl:LPU83_pLPU83c_0577"/>
<evidence type="ECO:0000313" key="2">
    <source>
        <dbReference type="Proteomes" id="UP000019443"/>
    </source>
</evidence>
<accession>W6RJV3</accession>
<evidence type="ECO:0000313" key="1">
    <source>
        <dbReference type="EMBL" id="CDM61139.1"/>
    </source>
</evidence>
<geneLocation type="plasmid" evidence="1 2">
    <name>pLPU83c</name>
</geneLocation>
<organism evidence="1 2">
    <name type="scientific">Rhizobium favelukesii</name>
    <dbReference type="NCBI Taxonomy" id="348824"/>
    <lineage>
        <taxon>Bacteria</taxon>
        <taxon>Pseudomonadati</taxon>
        <taxon>Pseudomonadota</taxon>
        <taxon>Alphaproteobacteria</taxon>
        <taxon>Hyphomicrobiales</taxon>
        <taxon>Rhizobiaceae</taxon>
        <taxon>Rhizobium/Agrobacterium group</taxon>
        <taxon>Rhizobium</taxon>
    </lineage>
</organism>
<protein>
    <submittedName>
        <fullName evidence="1">Uncharacterized protein</fullName>
    </submittedName>
</protein>
<dbReference type="Proteomes" id="UP000019443">
    <property type="component" value="Plasmid pLPU83c"/>
</dbReference>
<reference evidence="1" key="1">
    <citation type="submission" date="2013-11" db="EMBL/GenBank/DDBJ databases">
        <title>Draft genome sequence of the broad-host-range Rhizobium sp. LPU83 strain, a member of the low-genetic diversity Oregon-like Rhizobium sp. group.</title>
        <authorList>
            <person name="Wibberg D."/>
            <person name="Puehler A."/>
            <person name="Schlueter A."/>
        </authorList>
    </citation>
    <scope>NUCLEOTIDE SEQUENCE [LARGE SCALE GENOMIC DNA]</scope>
    <source>
        <strain evidence="1">LPU83</strain>
        <plasmid evidence="1">pLPU83c</plasmid>
    </source>
</reference>
<sequence length="78" mass="8518">MPSFELSCLFVHGWCRFSLLGAPGVGYDRVGMLPGRFKHGIQIGIVVGFEFVVSIKDFTLGLKPVIVVLSRRATLALP</sequence>
<dbReference type="AlphaFoldDB" id="W6RJV3"/>
<name>W6RJV3_9HYPH</name>
<proteinExistence type="predicted"/>
<dbReference type="HOGENOM" id="CLU_2619639_0_0_5"/>
<keyword evidence="1" id="KW-0614">Plasmid</keyword>
<keyword evidence="2" id="KW-1185">Reference proteome</keyword>
<dbReference type="EMBL" id="HG916854">
    <property type="protein sequence ID" value="CDM61139.1"/>
    <property type="molecule type" value="Genomic_DNA"/>
</dbReference>
<gene>
    <name evidence="1" type="ORF">LPU83_pLPU83c_0577</name>
</gene>